<keyword evidence="6 11" id="KW-0560">Oxidoreductase</keyword>
<dbReference type="InterPro" id="IPR013580">
    <property type="entry name" value="LI-POR_suB-like_C"/>
</dbReference>
<keyword evidence="10 11" id="KW-0077">Bacteriochlorophyll biosynthesis</keyword>
<evidence type="ECO:0000256" key="8">
    <source>
        <dbReference type="ARBA" id="ARBA00023014"/>
    </source>
</evidence>
<dbReference type="Pfam" id="PF00148">
    <property type="entry name" value="Oxidored_nitro"/>
    <property type="match status" value="1"/>
</dbReference>
<keyword evidence="9 11" id="KW-0149">Chlorophyll biosynthesis</keyword>
<comment type="cofactor">
    <cofactor evidence="11">
        <name>[4Fe-4S] cluster</name>
        <dbReference type="ChEBI" id="CHEBI:49883"/>
    </cofactor>
    <text evidence="11">Binds 1 [4Fe-4S] cluster per heterodimer. The cluster is bound at the heterodimer interface by residues from both subunits.</text>
</comment>
<dbReference type="SUPFAM" id="SSF53807">
    <property type="entry name" value="Helical backbone' metal receptor"/>
    <property type="match status" value="1"/>
</dbReference>
<dbReference type="AlphaFoldDB" id="A0A6J4IME6"/>
<dbReference type="InterPro" id="IPR050152">
    <property type="entry name" value="ChlB/BchB/BchZ"/>
</dbReference>
<feature type="binding site" evidence="11">
    <location>
        <position position="36"/>
    </location>
    <ligand>
        <name>[4Fe-4S] cluster</name>
        <dbReference type="ChEBI" id="CHEBI:49883"/>
        <note>ligand shared with heterodimeric partner</note>
    </ligand>
</feature>
<evidence type="ECO:0000256" key="9">
    <source>
        <dbReference type="ARBA" id="ARBA00023171"/>
    </source>
</evidence>
<dbReference type="EMBL" id="CADCTD010000094">
    <property type="protein sequence ID" value="CAA9256405.1"/>
    <property type="molecule type" value="Genomic_DNA"/>
</dbReference>
<feature type="binding site" evidence="11">
    <location>
        <begin position="414"/>
        <end position="415"/>
    </location>
    <ligand>
        <name>substrate</name>
    </ligand>
</feature>
<evidence type="ECO:0000259" key="13">
    <source>
        <dbReference type="Pfam" id="PF08369"/>
    </source>
</evidence>
<evidence type="ECO:0000313" key="14">
    <source>
        <dbReference type="EMBL" id="CAA9256405.1"/>
    </source>
</evidence>
<dbReference type="GO" id="GO:0036070">
    <property type="term" value="P:light-independent bacteriochlorophyll biosynthetic process"/>
    <property type="evidence" value="ECO:0007669"/>
    <property type="project" value="UniProtKB-UniRule"/>
</dbReference>
<comment type="catalytic activity">
    <reaction evidence="11">
        <text>chlorophyllide a + oxidized 2[4Fe-4S]-[ferredoxin] + 2 ADP + 2 phosphate = protochlorophyllide a + reduced 2[4Fe-4S]-[ferredoxin] + 2 ATP + 2 H2O</text>
        <dbReference type="Rhea" id="RHEA:28202"/>
        <dbReference type="Rhea" id="RHEA-COMP:10002"/>
        <dbReference type="Rhea" id="RHEA-COMP:10004"/>
        <dbReference type="ChEBI" id="CHEBI:15377"/>
        <dbReference type="ChEBI" id="CHEBI:30616"/>
        <dbReference type="ChEBI" id="CHEBI:33722"/>
        <dbReference type="ChEBI" id="CHEBI:33723"/>
        <dbReference type="ChEBI" id="CHEBI:43474"/>
        <dbReference type="ChEBI" id="CHEBI:83348"/>
        <dbReference type="ChEBI" id="CHEBI:83350"/>
        <dbReference type="ChEBI" id="CHEBI:456216"/>
        <dbReference type="EC" id="1.3.7.7"/>
    </reaction>
</comment>
<dbReference type="PIRSF" id="PIRSF000163">
    <property type="entry name" value="PCP_ChlB"/>
    <property type="match status" value="1"/>
</dbReference>
<keyword evidence="3 11" id="KW-0479">Metal-binding</keyword>
<evidence type="ECO:0000256" key="4">
    <source>
        <dbReference type="ARBA" id="ARBA00022741"/>
    </source>
</evidence>
<keyword evidence="5 11" id="KW-0067">ATP-binding</keyword>
<comment type="subunit">
    <text evidence="11">Protochlorophyllide reductase is composed of three subunits; BchL, BchN and BchB. Forms a heterotetramer of two BchB and two BchN subunits.</text>
</comment>
<dbReference type="HAMAP" id="MF_00353">
    <property type="entry name" value="ChlB_BchB"/>
    <property type="match status" value="1"/>
</dbReference>
<sequence>MQLAVWTYEGPPHIGAMRVATGMQGLHYVLHAPQGDTYADLLFTMIERRGARPPVTYTTFQARDLGGDTAELFKSAARDAFRRHQPQAMIVGASCTAELIQDDPGGLARALDLPVPVIALELPSYQKKENWGAAETFYRLVRGLCAPPAPRPAGRAPSCNILGPTALGFRHRDDVREISGLLTRMGITINVTAPLGATPADLVRLGEADFNVVLYPEIAAPAAAWLTRTHAQPATKTIPIGLNATREFIAEVAGLAGLDPAPILDAETARSAWYSRSVDSNYLTGKRVFVFGDATHALAAARVATEELGFTLVGLGSYTREYARELREAARAHGIEATISDDYLAVEAAIQAAQPELILGTQMERHTAKRLGVPCAVISAPVHVQDYPARYSPQMGFEGANVLFDTWVHPLMMGLEEHLLGMFREDFEFHADSAPSHLGTAAASAPAVPATLSWSAEAERELGKIPFFVRGKARRNTERYATERGIGTITIEALYDAKAHFAR</sequence>
<name>A0A6J4IME6_9PROT</name>
<dbReference type="GO" id="GO:0051539">
    <property type="term" value="F:4 iron, 4 sulfur cluster binding"/>
    <property type="evidence" value="ECO:0007669"/>
    <property type="project" value="UniProtKB-UniRule"/>
</dbReference>
<evidence type="ECO:0000256" key="7">
    <source>
        <dbReference type="ARBA" id="ARBA00023004"/>
    </source>
</evidence>
<reference evidence="14" key="1">
    <citation type="submission" date="2020-02" db="EMBL/GenBank/DDBJ databases">
        <authorList>
            <person name="Meier V. D."/>
        </authorList>
    </citation>
    <scope>NUCLEOTIDE SEQUENCE</scope>
    <source>
        <strain evidence="14">AVDCRST_MAG27</strain>
    </source>
</reference>
<feature type="active site" description="Proton donor" evidence="11">
    <location>
        <position position="279"/>
    </location>
</feature>
<comment type="pathway">
    <text evidence="11">Porphyrin-containing compound metabolism; bacteriochlorophyll biosynthesis (light-independent).</text>
</comment>
<keyword evidence="1 11" id="KW-0004">4Fe-4S</keyword>
<dbReference type="Gene3D" id="1.10.8.550">
    <property type="entry name" value="Proto-chlorophyllide reductase 57 kD subunit B"/>
    <property type="match status" value="1"/>
</dbReference>
<keyword evidence="4 11" id="KW-0547">Nucleotide-binding</keyword>
<comment type="function">
    <text evidence="11">Component of the dark-operative protochlorophyllide reductase (DPOR) that uses Mg-ATP and reduced ferredoxin to reduce ring D of protochlorophyllide (Pchlide) to form chlorophyllide a (Chlide). This reaction is light-independent. The NB-protein (BchN-BchB) is the catalytic component of the complex.</text>
</comment>
<dbReference type="InterPro" id="IPR042298">
    <property type="entry name" value="P-CP_red_C"/>
</dbReference>
<gene>
    <name evidence="11" type="primary">bchB</name>
    <name evidence="14" type="ORF">AVDCRST_MAG27-2344</name>
</gene>
<dbReference type="EC" id="1.3.7.7" evidence="11"/>
<organism evidence="14">
    <name type="scientific">uncultured Craurococcus sp</name>
    <dbReference type="NCBI Taxonomy" id="1135998"/>
    <lineage>
        <taxon>Bacteria</taxon>
        <taxon>Pseudomonadati</taxon>
        <taxon>Pseudomonadota</taxon>
        <taxon>Alphaproteobacteria</taxon>
        <taxon>Acetobacterales</taxon>
        <taxon>Acetobacteraceae</taxon>
        <taxon>Craurococcus</taxon>
        <taxon>environmental samples</taxon>
    </lineage>
</organism>
<evidence type="ECO:0000259" key="12">
    <source>
        <dbReference type="Pfam" id="PF00148"/>
    </source>
</evidence>
<evidence type="ECO:0000256" key="5">
    <source>
        <dbReference type="ARBA" id="ARBA00022840"/>
    </source>
</evidence>
<dbReference type="InterPro" id="IPR005969">
    <property type="entry name" value="Protochl_reductB"/>
</dbReference>
<dbReference type="GO" id="GO:0019685">
    <property type="term" value="P:photosynthesis, dark reaction"/>
    <property type="evidence" value="ECO:0007669"/>
    <property type="project" value="InterPro"/>
</dbReference>
<evidence type="ECO:0000256" key="6">
    <source>
        <dbReference type="ARBA" id="ARBA00023002"/>
    </source>
</evidence>
<feature type="domain" description="Nitrogenase/oxidoreductase component 1" evidence="12">
    <location>
        <begin position="12"/>
        <end position="411"/>
    </location>
</feature>
<keyword evidence="2 11" id="KW-0602">Photosynthesis</keyword>
<evidence type="ECO:0000256" key="1">
    <source>
        <dbReference type="ARBA" id="ARBA00022485"/>
    </source>
</evidence>
<dbReference type="Pfam" id="PF08369">
    <property type="entry name" value="PCP_red"/>
    <property type="match status" value="1"/>
</dbReference>
<proteinExistence type="inferred from homology"/>
<dbReference type="NCBIfam" id="TIGR01278">
    <property type="entry name" value="DPOR_BchB"/>
    <property type="match status" value="1"/>
</dbReference>
<dbReference type="Gene3D" id="3.40.50.1980">
    <property type="entry name" value="Nitrogenase molybdenum iron protein domain"/>
    <property type="match status" value="3"/>
</dbReference>
<dbReference type="PANTHER" id="PTHR33712:SF7">
    <property type="entry name" value="LIGHT-INDEPENDENT PROTOCHLOROPHYLLIDE REDUCTASE SUBUNIT B"/>
    <property type="match status" value="1"/>
</dbReference>
<evidence type="ECO:0000256" key="3">
    <source>
        <dbReference type="ARBA" id="ARBA00022723"/>
    </source>
</evidence>
<dbReference type="InterPro" id="IPR000510">
    <property type="entry name" value="Nase/OxRdtase_comp1"/>
</dbReference>
<evidence type="ECO:0000256" key="11">
    <source>
        <dbReference type="HAMAP-Rule" id="MF_00353"/>
    </source>
</evidence>
<comment type="similarity">
    <text evidence="11">Belongs to the ChlB/BchB/BchZ family.</text>
</comment>
<dbReference type="GO" id="GO:0005524">
    <property type="term" value="F:ATP binding"/>
    <property type="evidence" value="ECO:0007669"/>
    <property type="project" value="UniProtKB-UniRule"/>
</dbReference>
<protein>
    <recommendedName>
        <fullName evidence="11">Light-independent protochlorophyllide reductase subunit B</fullName>
        <shortName evidence="11">DPOR subunit B</shortName>
        <shortName evidence="11">LI-POR subunit B</shortName>
        <ecNumber evidence="11">1.3.7.7</ecNumber>
    </recommendedName>
</protein>
<evidence type="ECO:0000256" key="2">
    <source>
        <dbReference type="ARBA" id="ARBA00022531"/>
    </source>
</evidence>
<accession>A0A6J4IME6</accession>
<dbReference type="PANTHER" id="PTHR33712">
    <property type="entry name" value="LIGHT-INDEPENDENT PROTOCHLOROPHYLLIDE REDUCTASE SUBUNIT B"/>
    <property type="match status" value="1"/>
</dbReference>
<dbReference type="GO" id="GO:0046872">
    <property type="term" value="F:metal ion binding"/>
    <property type="evidence" value="ECO:0007669"/>
    <property type="project" value="UniProtKB-KW"/>
</dbReference>
<dbReference type="UniPathway" id="UPA00671"/>
<dbReference type="Gene3D" id="1.20.89.20">
    <property type="match status" value="1"/>
</dbReference>
<dbReference type="GO" id="GO:0016730">
    <property type="term" value="F:oxidoreductase activity, acting on iron-sulfur proteins as donors"/>
    <property type="evidence" value="ECO:0007669"/>
    <property type="project" value="InterPro"/>
</dbReference>
<keyword evidence="7 11" id="KW-0408">Iron</keyword>
<dbReference type="InterPro" id="IPR016209">
    <property type="entry name" value="Protochlorophyllide_Rdtase"/>
</dbReference>
<keyword evidence="8 11" id="KW-0411">Iron-sulfur</keyword>
<dbReference type="GO" id="GO:0016636">
    <property type="term" value="F:oxidoreductase activity, acting on the CH-CH group of donors, iron-sulfur protein as acceptor"/>
    <property type="evidence" value="ECO:0007669"/>
    <property type="project" value="UniProtKB-UniRule"/>
</dbReference>
<feature type="domain" description="Light-independent protochlorophyllide reductase subunit B-like C-terminal" evidence="13">
    <location>
        <begin position="454"/>
        <end position="498"/>
    </location>
</feature>
<evidence type="ECO:0000256" key="10">
    <source>
        <dbReference type="ARBA" id="ARBA00023181"/>
    </source>
</evidence>